<proteinExistence type="predicted"/>
<dbReference type="KEGG" id="aue:C5O00_01785"/>
<reference evidence="2 3" key="1">
    <citation type="submission" date="2018-02" db="EMBL/GenBank/DDBJ databases">
        <title>Genomic analysis of the strain RR4-38 isolated from a seawater recirculating aquaculture system.</title>
        <authorList>
            <person name="Kim Y.-S."/>
            <person name="Jang Y.H."/>
            <person name="Kim K.-H."/>
        </authorList>
    </citation>
    <scope>NUCLEOTIDE SEQUENCE [LARGE SCALE GENOMIC DNA]</scope>
    <source>
        <strain evidence="2 3">RR4-38</strain>
    </source>
</reference>
<accession>A0A2S0HTI0</accession>
<protein>
    <submittedName>
        <fullName evidence="2">Thioredoxin</fullName>
    </submittedName>
</protein>
<sequence length="189" mass="21752">MKLIIFTCLCTVLLSCGNSTTENPPEEAVAEVVETINEKSEILSERRHGIQVYNFAGLDEALLQHKNDTTYVINFWATWCKPCVKEMPYFEKLGKTYAEEKVKVVFVSLDFPDRLEPLVVPFIKKNNLESEVVLLDDDDANYWIPKVSDKWQGAIPATLIYNGENRAFFERSFTFEELEKEVQSILNKS</sequence>
<organism evidence="2 3">
    <name type="scientific">Pukyongia salina</name>
    <dbReference type="NCBI Taxonomy" id="2094025"/>
    <lineage>
        <taxon>Bacteria</taxon>
        <taxon>Pseudomonadati</taxon>
        <taxon>Bacteroidota</taxon>
        <taxon>Flavobacteriia</taxon>
        <taxon>Flavobacteriales</taxon>
        <taxon>Flavobacteriaceae</taxon>
        <taxon>Pukyongia</taxon>
    </lineage>
</organism>
<dbReference type="AlphaFoldDB" id="A0A2S0HTI0"/>
<dbReference type="GO" id="GO:0016491">
    <property type="term" value="F:oxidoreductase activity"/>
    <property type="evidence" value="ECO:0007669"/>
    <property type="project" value="InterPro"/>
</dbReference>
<dbReference type="InterPro" id="IPR050553">
    <property type="entry name" value="Thioredoxin_ResA/DsbE_sf"/>
</dbReference>
<dbReference type="InterPro" id="IPR036249">
    <property type="entry name" value="Thioredoxin-like_sf"/>
</dbReference>
<evidence type="ECO:0000259" key="1">
    <source>
        <dbReference type="PROSITE" id="PS51352"/>
    </source>
</evidence>
<name>A0A2S0HTI0_9FLAO</name>
<dbReference type="PANTHER" id="PTHR42852">
    <property type="entry name" value="THIOL:DISULFIDE INTERCHANGE PROTEIN DSBE"/>
    <property type="match status" value="1"/>
</dbReference>
<dbReference type="RefSeq" id="WP_105214392.1">
    <property type="nucleotide sequence ID" value="NZ_CP027062.1"/>
</dbReference>
<dbReference type="InterPro" id="IPR000866">
    <property type="entry name" value="AhpC/TSA"/>
</dbReference>
<dbReference type="OrthoDB" id="9815205at2"/>
<dbReference type="GO" id="GO:0016209">
    <property type="term" value="F:antioxidant activity"/>
    <property type="evidence" value="ECO:0007669"/>
    <property type="project" value="InterPro"/>
</dbReference>
<dbReference type="Proteomes" id="UP000238442">
    <property type="component" value="Chromosome"/>
</dbReference>
<dbReference type="Pfam" id="PF00578">
    <property type="entry name" value="AhpC-TSA"/>
    <property type="match status" value="1"/>
</dbReference>
<dbReference type="PROSITE" id="PS51352">
    <property type="entry name" value="THIOREDOXIN_2"/>
    <property type="match status" value="1"/>
</dbReference>
<dbReference type="PROSITE" id="PS51257">
    <property type="entry name" value="PROKAR_LIPOPROTEIN"/>
    <property type="match status" value="1"/>
</dbReference>
<dbReference type="Gene3D" id="3.40.30.10">
    <property type="entry name" value="Glutaredoxin"/>
    <property type="match status" value="1"/>
</dbReference>
<dbReference type="CDD" id="cd02966">
    <property type="entry name" value="TlpA_like_family"/>
    <property type="match status" value="1"/>
</dbReference>
<evidence type="ECO:0000313" key="2">
    <source>
        <dbReference type="EMBL" id="AVI49962.1"/>
    </source>
</evidence>
<keyword evidence="3" id="KW-1185">Reference proteome</keyword>
<dbReference type="InterPro" id="IPR013766">
    <property type="entry name" value="Thioredoxin_domain"/>
</dbReference>
<feature type="domain" description="Thioredoxin" evidence="1">
    <location>
        <begin position="22"/>
        <end position="187"/>
    </location>
</feature>
<dbReference type="EMBL" id="CP027062">
    <property type="protein sequence ID" value="AVI49962.1"/>
    <property type="molecule type" value="Genomic_DNA"/>
</dbReference>
<dbReference type="SUPFAM" id="SSF52833">
    <property type="entry name" value="Thioredoxin-like"/>
    <property type="match status" value="1"/>
</dbReference>
<gene>
    <name evidence="2" type="ORF">C5O00_01785</name>
</gene>
<evidence type="ECO:0000313" key="3">
    <source>
        <dbReference type="Proteomes" id="UP000238442"/>
    </source>
</evidence>
<dbReference type="PANTHER" id="PTHR42852:SF13">
    <property type="entry name" value="PROTEIN DIPZ"/>
    <property type="match status" value="1"/>
</dbReference>